<evidence type="ECO:0000256" key="3">
    <source>
        <dbReference type="ARBA" id="ARBA00043995"/>
    </source>
</evidence>
<dbReference type="SUPFAM" id="SSF53756">
    <property type="entry name" value="UDP-Glycosyltransferase/glycogen phosphorylase"/>
    <property type="match status" value="1"/>
</dbReference>
<dbReference type="Proteomes" id="UP000031631">
    <property type="component" value="Chromosome"/>
</dbReference>
<name>A0A7U6GL66_9GAMM</name>
<comment type="catalytic activity">
    <reaction evidence="5">
        <text>an L-alpha-D-Hep-(1-&gt;5)-[alpha-Kdo-(2-&gt;4)]-alpha-Kdo-(2-&gt;6)-lipid A + ADP-L-glycero-beta-D-manno-heptose = an L-alpha-D-Hep-(1-&gt;3)-L-alpha-D-Hep-(1-&gt;5)-[alpha-Kdo-(2-&gt;4)]-alpha-Kdo-(2-&gt;6)-lipid A + ADP + H(+)</text>
        <dbReference type="Rhea" id="RHEA:74071"/>
        <dbReference type="ChEBI" id="CHEBI:15378"/>
        <dbReference type="ChEBI" id="CHEBI:61506"/>
        <dbReference type="ChEBI" id="CHEBI:193068"/>
        <dbReference type="ChEBI" id="CHEBI:193069"/>
        <dbReference type="ChEBI" id="CHEBI:456216"/>
        <dbReference type="EC" id="2.4.99.24"/>
    </reaction>
</comment>
<gene>
    <name evidence="6" type="ORF">TBH_C2802</name>
</gene>
<dbReference type="EC" id="2.4.99.24" evidence="4"/>
<dbReference type="InterPro" id="IPR051199">
    <property type="entry name" value="LPS_LOS_Heptosyltrfase"/>
</dbReference>
<organism evidence="6 7">
    <name type="scientific">Thiolapillus brandeum</name>
    <dbReference type="NCBI Taxonomy" id="1076588"/>
    <lineage>
        <taxon>Bacteria</taxon>
        <taxon>Pseudomonadati</taxon>
        <taxon>Pseudomonadota</taxon>
        <taxon>Gammaproteobacteria</taxon>
        <taxon>Chromatiales</taxon>
        <taxon>Sedimenticolaceae</taxon>
        <taxon>Thiolapillus</taxon>
    </lineage>
</organism>
<comment type="similarity">
    <text evidence="3">Belongs to the glycosyltransferase 9 family.</text>
</comment>
<dbReference type="GO" id="GO:0009244">
    <property type="term" value="P:lipopolysaccharide core region biosynthetic process"/>
    <property type="evidence" value="ECO:0007669"/>
    <property type="project" value="TreeGrafter"/>
</dbReference>
<dbReference type="PANTHER" id="PTHR30160">
    <property type="entry name" value="TETRAACYLDISACCHARIDE 4'-KINASE-RELATED"/>
    <property type="match status" value="1"/>
</dbReference>
<dbReference type="Gene3D" id="3.40.50.2000">
    <property type="entry name" value="Glycogen Phosphorylase B"/>
    <property type="match status" value="2"/>
</dbReference>
<dbReference type="InterPro" id="IPR002201">
    <property type="entry name" value="Glyco_trans_9"/>
</dbReference>
<sequence length="337" mass="36694">MKAILIVGPSWVGDMVMAQSLFKVLKERHPGAAIDVLAPGWSLPLLERMPEVRDGLEMPLGHGRLDLKRRWRLGRSLRGRYDQAILLPNSWKSAIVPWAAGISRRTGWKGELRYGLLNDIRHLDKSLLSMTVQRFVALAEDGPVRAVPAIPAPALQVKEKDVSLALEELNLAKPAEGRLLALCPGAEYGAAKRWPEQAYGALARDYLADGGQVWLFGSDKDRPVCDNIAQLAGDACINLAGRTSLAQAVDLLSLSDAVVSNDSGLMHVAAALERPLVAIYGSSDPGFTPPLNRRHEIVSLGLDCSPCFERECPLGHLRCLKNIPVETVQDALGRVSK</sequence>
<accession>A0A7U6GL66</accession>
<evidence type="ECO:0000256" key="5">
    <source>
        <dbReference type="ARBA" id="ARBA00047503"/>
    </source>
</evidence>
<keyword evidence="2 6" id="KW-0808">Transferase</keyword>
<evidence type="ECO:0000256" key="4">
    <source>
        <dbReference type="ARBA" id="ARBA00044042"/>
    </source>
</evidence>
<keyword evidence="1 6" id="KW-0328">Glycosyltransferase</keyword>
<keyword evidence="7" id="KW-1185">Reference proteome</keyword>
<protein>
    <recommendedName>
        <fullName evidence="4">lipopolysaccharide heptosyltransferase II</fullName>
        <ecNumber evidence="4">2.4.99.24</ecNumber>
    </recommendedName>
</protein>
<dbReference type="CDD" id="cd03789">
    <property type="entry name" value="GT9_LPS_heptosyltransferase"/>
    <property type="match status" value="1"/>
</dbReference>
<evidence type="ECO:0000256" key="1">
    <source>
        <dbReference type="ARBA" id="ARBA00022676"/>
    </source>
</evidence>
<dbReference type="NCBIfam" id="TIGR02195">
    <property type="entry name" value="heptsyl_trn_II"/>
    <property type="match status" value="1"/>
</dbReference>
<dbReference type="FunFam" id="3.40.50.2000:FF:000023">
    <property type="entry name" value="ADP-heptose--LPS heptosyltransferase II"/>
    <property type="match status" value="1"/>
</dbReference>
<dbReference type="RefSeq" id="WP_041069686.1">
    <property type="nucleotide sequence ID" value="NZ_AP012273.1"/>
</dbReference>
<evidence type="ECO:0000313" key="6">
    <source>
        <dbReference type="EMBL" id="BAO45703.1"/>
    </source>
</evidence>
<dbReference type="KEGG" id="tbn:TBH_C2802"/>
<proteinExistence type="inferred from homology"/>
<dbReference type="EMBL" id="AP012273">
    <property type="protein sequence ID" value="BAO45703.1"/>
    <property type="molecule type" value="Genomic_DNA"/>
</dbReference>
<evidence type="ECO:0000313" key="7">
    <source>
        <dbReference type="Proteomes" id="UP000031631"/>
    </source>
</evidence>
<dbReference type="InterPro" id="IPR011910">
    <property type="entry name" value="RfaF"/>
</dbReference>
<dbReference type="GO" id="GO:0005829">
    <property type="term" value="C:cytosol"/>
    <property type="evidence" value="ECO:0007669"/>
    <property type="project" value="TreeGrafter"/>
</dbReference>
<dbReference type="GO" id="GO:0008713">
    <property type="term" value="F:ADP-heptose-lipopolysaccharide heptosyltransferase activity"/>
    <property type="evidence" value="ECO:0007669"/>
    <property type="project" value="UniProtKB-EC"/>
</dbReference>
<dbReference type="Pfam" id="PF01075">
    <property type="entry name" value="Glyco_transf_9"/>
    <property type="match status" value="1"/>
</dbReference>
<dbReference type="AlphaFoldDB" id="A0A7U6GL66"/>
<evidence type="ECO:0000256" key="2">
    <source>
        <dbReference type="ARBA" id="ARBA00022679"/>
    </source>
</evidence>
<dbReference type="PANTHER" id="PTHR30160:SF7">
    <property type="entry name" value="ADP-HEPTOSE--LPS HEPTOSYLTRANSFERASE 2"/>
    <property type="match status" value="1"/>
</dbReference>
<reference evidence="6 7" key="1">
    <citation type="journal article" date="2014" name="PLoS ONE">
        <title>Physiological and genomic features of a novel sulfur-oxidizing gammaproteobacterium belonging to a previously uncultivated symbiotic lineage isolated from a hydrothermal vent.</title>
        <authorList>
            <person name="Nunoura T."/>
            <person name="Takaki Y."/>
            <person name="Kazama H."/>
            <person name="Kakuta J."/>
            <person name="Shimamura S."/>
            <person name="Makita H."/>
            <person name="Hirai M."/>
            <person name="Miyazaki M."/>
            <person name="Takai K."/>
        </authorList>
    </citation>
    <scope>NUCLEOTIDE SEQUENCE [LARGE SCALE GENOMIC DNA]</scope>
    <source>
        <strain evidence="6 7">Hiromi1</strain>
    </source>
</reference>